<dbReference type="Proteomes" id="UP000324897">
    <property type="component" value="Chromosome 2"/>
</dbReference>
<dbReference type="AlphaFoldDB" id="A0A5J9ULY7"/>
<organism evidence="2 3">
    <name type="scientific">Eragrostis curvula</name>
    <name type="common">weeping love grass</name>
    <dbReference type="NCBI Taxonomy" id="38414"/>
    <lineage>
        <taxon>Eukaryota</taxon>
        <taxon>Viridiplantae</taxon>
        <taxon>Streptophyta</taxon>
        <taxon>Embryophyta</taxon>
        <taxon>Tracheophyta</taxon>
        <taxon>Spermatophyta</taxon>
        <taxon>Magnoliopsida</taxon>
        <taxon>Liliopsida</taxon>
        <taxon>Poales</taxon>
        <taxon>Poaceae</taxon>
        <taxon>PACMAD clade</taxon>
        <taxon>Chloridoideae</taxon>
        <taxon>Eragrostideae</taxon>
        <taxon>Eragrostidinae</taxon>
        <taxon>Eragrostis</taxon>
    </lineage>
</organism>
<dbReference type="EMBL" id="RWGY01000013">
    <property type="protein sequence ID" value="TVU24257.1"/>
    <property type="molecule type" value="Genomic_DNA"/>
</dbReference>
<protein>
    <submittedName>
        <fullName evidence="2">Uncharacterized protein</fullName>
    </submittedName>
</protein>
<accession>A0A5J9ULY7</accession>
<sequence length="93" mass="8671">MAALRREADPGSGASTADLGGGSGGGGSGGLLEATTVRWLRRAPQGGDGDMAAAAPGAAPTGAVGSFGGLLDAAAPGAAPRARRAALAGSSRR</sequence>
<reference evidence="2 3" key="1">
    <citation type="journal article" date="2019" name="Sci. Rep.">
        <title>A high-quality genome of Eragrostis curvula grass provides insights into Poaceae evolution and supports new strategies to enhance forage quality.</title>
        <authorList>
            <person name="Carballo J."/>
            <person name="Santos B.A.C.M."/>
            <person name="Zappacosta D."/>
            <person name="Garbus I."/>
            <person name="Selva J.P."/>
            <person name="Gallo C.A."/>
            <person name="Diaz A."/>
            <person name="Albertini E."/>
            <person name="Caccamo M."/>
            <person name="Echenique V."/>
        </authorList>
    </citation>
    <scope>NUCLEOTIDE SEQUENCE [LARGE SCALE GENOMIC DNA]</scope>
    <source>
        <strain evidence="3">cv. Victoria</strain>
        <tissue evidence="2">Leaf</tissue>
    </source>
</reference>
<proteinExistence type="predicted"/>
<feature type="compositionally biased region" description="Gly residues" evidence="1">
    <location>
        <begin position="19"/>
        <end position="30"/>
    </location>
</feature>
<evidence type="ECO:0000313" key="3">
    <source>
        <dbReference type="Proteomes" id="UP000324897"/>
    </source>
</evidence>
<evidence type="ECO:0000313" key="2">
    <source>
        <dbReference type="EMBL" id="TVU24257.1"/>
    </source>
</evidence>
<name>A0A5J9ULY7_9POAL</name>
<gene>
    <name evidence="2" type="ORF">EJB05_26678</name>
</gene>
<evidence type="ECO:0000256" key="1">
    <source>
        <dbReference type="SAM" id="MobiDB-lite"/>
    </source>
</evidence>
<dbReference type="Gramene" id="TVU24257">
    <property type="protein sequence ID" value="TVU24257"/>
    <property type="gene ID" value="EJB05_26678"/>
</dbReference>
<comment type="caution">
    <text evidence="2">The sequence shown here is derived from an EMBL/GenBank/DDBJ whole genome shotgun (WGS) entry which is preliminary data.</text>
</comment>
<keyword evidence="3" id="KW-1185">Reference proteome</keyword>
<feature type="region of interest" description="Disordered" evidence="1">
    <location>
        <begin position="1"/>
        <end position="35"/>
    </location>
</feature>